<evidence type="ECO:0000313" key="3">
    <source>
        <dbReference type="Proteomes" id="UP001497512"/>
    </source>
</evidence>
<accession>A0ABP0U3U3</accession>
<dbReference type="EMBL" id="OZ019910">
    <property type="protein sequence ID" value="CAK9211673.1"/>
    <property type="molecule type" value="Genomic_DNA"/>
</dbReference>
<organism evidence="2 3">
    <name type="scientific">Sphagnum troendelagicum</name>
    <dbReference type="NCBI Taxonomy" id="128251"/>
    <lineage>
        <taxon>Eukaryota</taxon>
        <taxon>Viridiplantae</taxon>
        <taxon>Streptophyta</taxon>
        <taxon>Embryophyta</taxon>
        <taxon>Bryophyta</taxon>
        <taxon>Sphagnophytina</taxon>
        <taxon>Sphagnopsida</taxon>
        <taxon>Sphagnales</taxon>
        <taxon>Sphagnaceae</taxon>
        <taxon>Sphagnum</taxon>
    </lineage>
</organism>
<sequence length="184" mass="20891">MVMDGGEAMETGLKIVSRKSFVQRFFSADYIDVPANAQILKLLSKQGDRQVLFADNVMKLNRSAKLVRRVLIITEVAMYILDSDFYRMRHRFALQAIKKLSLSESNDYFVAVHVPSEYDCLMASPRKQEIVTVLAEAAKSATASDDAIEVNFSKSFEYNMDAEHVREVHLEEVEGGVKSRFLDK</sequence>
<reference evidence="2" key="1">
    <citation type="submission" date="2024-02" db="EMBL/GenBank/DDBJ databases">
        <authorList>
            <consortium name="ELIXIR-Norway"/>
            <consortium name="Elixir Norway"/>
        </authorList>
    </citation>
    <scope>NUCLEOTIDE SEQUENCE</scope>
</reference>
<dbReference type="Proteomes" id="UP001497512">
    <property type="component" value="Chromosome 18"/>
</dbReference>
<protein>
    <recommendedName>
        <fullName evidence="1">TH1 domain-containing protein</fullName>
    </recommendedName>
</protein>
<proteinExistence type="predicted"/>
<dbReference type="PANTHER" id="PTHR34969:SF1">
    <property type="entry name" value="TH1 DOMAIN-CONTAINING PROTEIN"/>
    <property type="match status" value="1"/>
</dbReference>
<dbReference type="Pfam" id="PF06017">
    <property type="entry name" value="Myosin_TH1"/>
    <property type="match status" value="1"/>
</dbReference>
<keyword evidence="3" id="KW-1185">Reference proteome</keyword>
<dbReference type="InterPro" id="IPR010926">
    <property type="entry name" value="Myosin_TH1"/>
</dbReference>
<name>A0ABP0U3U3_9BRYO</name>
<dbReference type="PANTHER" id="PTHR34969">
    <property type="entry name" value="OS01G0621700 PROTEIN"/>
    <property type="match status" value="1"/>
</dbReference>
<gene>
    <name evidence="2" type="ORF">CSSPTR1EN2_LOCUS10903</name>
</gene>
<evidence type="ECO:0000313" key="2">
    <source>
        <dbReference type="EMBL" id="CAK9211673.1"/>
    </source>
</evidence>
<feature type="domain" description="TH1" evidence="1">
    <location>
        <begin position="15"/>
        <end position="184"/>
    </location>
</feature>
<dbReference type="PROSITE" id="PS51757">
    <property type="entry name" value="TH1"/>
    <property type="match status" value="1"/>
</dbReference>
<evidence type="ECO:0000259" key="1">
    <source>
        <dbReference type="PROSITE" id="PS51757"/>
    </source>
</evidence>